<sequence length="227" mass="25236">MCLVAVHRKLQKGEEGKLDGLELCEASLPGEKSSKRLFVCDQTNSLLYLVDTGAEVSALLKASSDTKQGQEHDCNFFTAELCSFMKAIKPIPVILHDKTKPFVHKSLQFCSHVFVQAKPIKKALDPPYLGPYKGTDLCDNFDNEVEIKHTQVSRTQRSEHSSHANSNKKETQPSRTKIGESNAQSSSSNKKSLKIKQVNQAPKSKAKKTVRFNSDHSYSTVQNKKGT</sequence>
<evidence type="ECO:0000313" key="2">
    <source>
        <dbReference type="EMBL" id="KAL3399480.1"/>
    </source>
</evidence>
<dbReference type="AlphaFoldDB" id="A0ABD2X2X8"/>
<keyword evidence="3" id="KW-1185">Reference proteome</keyword>
<dbReference type="PANTHER" id="PTHR38681">
    <property type="entry name" value="RETROVIRUS-RELATED POL POLYPROTEIN FROM TRANSPOSON 412-LIKE PROTEIN-RELATED"/>
    <property type="match status" value="1"/>
</dbReference>
<gene>
    <name evidence="2" type="ORF">TKK_006763</name>
</gene>
<reference evidence="2 3" key="1">
    <citation type="journal article" date="2024" name="bioRxiv">
        <title>A reference genome for Trichogramma kaykai: A tiny desert-dwelling parasitoid wasp with competing sex-ratio distorters.</title>
        <authorList>
            <person name="Culotta J."/>
            <person name="Lindsey A.R."/>
        </authorList>
    </citation>
    <scope>NUCLEOTIDE SEQUENCE [LARGE SCALE GENOMIC DNA]</scope>
    <source>
        <strain evidence="2 3">KSX58</strain>
    </source>
</reference>
<organism evidence="2 3">
    <name type="scientific">Trichogramma kaykai</name>
    <dbReference type="NCBI Taxonomy" id="54128"/>
    <lineage>
        <taxon>Eukaryota</taxon>
        <taxon>Metazoa</taxon>
        <taxon>Ecdysozoa</taxon>
        <taxon>Arthropoda</taxon>
        <taxon>Hexapoda</taxon>
        <taxon>Insecta</taxon>
        <taxon>Pterygota</taxon>
        <taxon>Neoptera</taxon>
        <taxon>Endopterygota</taxon>
        <taxon>Hymenoptera</taxon>
        <taxon>Apocrita</taxon>
        <taxon>Proctotrupomorpha</taxon>
        <taxon>Chalcidoidea</taxon>
        <taxon>Trichogrammatidae</taxon>
        <taxon>Trichogramma</taxon>
    </lineage>
</organism>
<accession>A0ABD2X2X8</accession>
<name>A0ABD2X2X8_9HYME</name>
<evidence type="ECO:0000313" key="3">
    <source>
        <dbReference type="Proteomes" id="UP001627154"/>
    </source>
</evidence>
<feature type="compositionally biased region" description="Polar residues" evidence="1">
    <location>
        <begin position="173"/>
        <end position="184"/>
    </location>
</feature>
<feature type="region of interest" description="Disordered" evidence="1">
    <location>
        <begin position="150"/>
        <end position="227"/>
    </location>
</feature>
<proteinExistence type="predicted"/>
<protein>
    <submittedName>
        <fullName evidence="2">Uncharacterized protein</fullName>
    </submittedName>
</protein>
<evidence type="ECO:0000256" key="1">
    <source>
        <dbReference type="SAM" id="MobiDB-lite"/>
    </source>
</evidence>
<feature type="compositionally biased region" description="Basic and acidic residues" evidence="1">
    <location>
        <begin position="156"/>
        <end position="172"/>
    </location>
</feature>
<dbReference type="Proteomes" id="UP001627154">
    <property type="component" value="Unassembled WGS sequence"/>
</dbReference>
<dbReference type="PANTHER" id="PTHR38681:SF1">
    <property type="entry name" value="RETROVIRUS-RELATED POL POLYPROTEIN FROM TRANSPOSON 412-LIKE PROTEIN"/>
    <property type="match status" value="1"/>
</dbReference>
<comment type="caution">
    <text evidence="2">The sequence shown here is derived from an EMBL/GenBank/DDBJ whole genome shotgun (WGS) entry which is preliminary data.</text>
</comment>
<feature type="compositionally biased region" description="Polar residues" evidence="1">
    <location>
        <begin position="211"/>
        <end position="227"/>
    </location>
</feature>
<dbReference type="EMBL" id="JBJJXI010000055">
    <property type="protein sequence ID" value="KAL3399480.1"/>
    <property type="molecule type" value="Genomic_DNA"/>
</dbReference>